<evidence type="ECO:0000313" key="1">
    <source>
        <dbReference type="EMBL" id="MCH6469642.1"/>
    </source>
</evidence>
<protein>
    <submittedName>
        <fullName evidence="1">Winged helix DNA-binding domain-containing protein</fullName>
    </submittedName>
</protein>
<proteinExistence type="predicted"/>
<reference evidence="1 2" key="1">
    <citation type="submission" date="2022-03" db="EMBL/GenBank/DDBJ databases">
        <title>Sinomonas sp. isolated from a soil.</title>
        <authorList>
            <person name="Han J."/>
            <person name="Kim D.-U."/>
        </authorList>
    </citation>
    <scope>NUCLEOTIDE SEQUENCE [LARGE SCALE GENOMIC DNA]</scope>
    <source>
        <strain evidence="1 2">5-5</strain>
    </source>
</reference>
<comment type="caution">
    <text evidence="1">The sequence shown here is derived from an EMBL/GenBank/DDBJ whole genome shotgun (WGS) entry which is preliminary data.</text>
</comment>
<dbReference type="Proteomes" id="UP001202922">
    <property type="component" value="Unassembled WGS sequence"/>
</dbReference>
<dbReference type="InterPro" id="IPR009351">
    <property type="entry name" value="AlkZ-like"/>
</dbReference>
<evidence type="ECO:0000313" key="2">
    <source>
        <dbReference type="Proteomes" id="UP001202922"/>
    </source>
</evidence>
<dbReference type="PANTHER" id="PTHR30528">
    <property type="entry name" value="CYTOPLASMIC PROTEIN"/>
    <property type="match status" value="1"/>
</dbReference>
<organism evidence="1 2">
    <name type="scientific">Sinomonas terrae</name>
    <dbReference type="NCBI Taxonomy" id="2908838"/>
    <lineage>
        <taxon>Bacteria</taxon>
        <taxon>Bacillati</taxon>
        <taxon>Actinomycetota</taxon>
        <taxon>Actinomycetes</taxon>
        <taxon>Micrococcales</taxon>
        <taxon>Micrococcaceae</taxon>
        <taxon>Sinomonas</taxon>
    </lineage>
</organism>
<accession>A0ABS9TYW5</accession>
<dbReference type="GO" id="GO:0003677">
    <property type="term" value="F:DNA binding"/>
    <property type="evidence" value="ECO:0007669"/>
    <property type="project" value="UniProtKB-KW"/>
</dbReference>
<keyword evidence="2" id="KW-1185">Reference proteome</keyword>
<sequence>MGAALSLSQARRIALSAQGLVGPRPKAPVTARALGRTFDRLQLVQIDSVNVLVRSHYLPFFSRLGPYERESLDRMSSRSPRRMVEYWAHEASFIKPEHFEALRLWQKRDWVGASNLDPGVRDELTERILSTLASSRPLTAAQLTQRLGHVEERRTDNWGWNWNAVKRVVSHLFEQGVVSSAGRTASFERRYALTAAVMPPVNSGGWSQPDRTGALGQDEAALILTRAALRAHGIGTVRCFADYFRLPVKATEAALAELVRTREAELVQVQDWGHRLFKDTAASIPRSATARALLSPFDSLVFERRRLEKLYGFHYRIEIYTPADRRRYGYYVLPFLLGETMVARVDLKADRAGGALLVHAVHGEADAPAETAVELAQELRLLADWLQLSEIVVGAEGSLATAVAQSLHVRTVEASAVEVREMAAFAAEVRAVGNPDTPMRVSPVD</sequence>
<name>A0ABS9TYW5_9MICC</name>
<dbReference type="Pfam" id="PF06224">
    <property type="entry name" value="AlkZ-like"/>
    <property type="match status" value="1"/>
</dbReference>
<keyword evidence="1" id="KW-0238">DNA-binding</keyword>
<dbReference type="EMBL" id="JAKZBV010000001">
    <property type="protein sequence ID" value="MCH6469642.1"/>
    <property type="molecule type" value="Genomic_DNA"/>
</dbReference>
<gene>
    <name evidence="1" type="ORF">L0M17_06520</name>
</gene>
<dbReference type="RefSeq" id="WP_241056337.1">
    <property type="nucleotide sequence ID" value="NZ_JAKZBV010000001.1"/>
</dbReference>
<dbReference type="PANTHER" id="PTHR30528:SF0">
    <property type="entry name" value="CYTOPLASMIC PROTEIN"/>
    <property type="match status" value="1"/>
</dbReference>